<dbReference type="KEGG" id="pbro:HOP40_34840"/>
<protein>
    <recommendedName>
        <fullName evidence="4">ABC-2 type transport system permease protein</fullName>
    </recommendedName>
</protein>
<gene>
    <name evidence="2" type="ORF">HOP40_34840</name>
</gene>
<feature type="transmembrane region" description="Helical" evidence="1">
    <location>
        <begin position="28"/>
        <end position="53"/>
    </location>
</feature>
<feature type="transmembrane region" description="Helical" evidence="1">
    <location>
        <begin position="93"/>
        <end position="115"/>
    </location>
</feature>
<keyword evidence="3" id="KW-1185">Reference proteome</keyword>
<dbReference type="EMBL" id="CP053565">
    <property type="protein sequence ID" value="QJY51161.1"/>
    <property type="molecule type" value="Genomic_DNA"/>
</dbReference>
<sequence length="230" mass="22673">MGAYYLLIGTLTVSITDFLTDNARFAELAAAAGFAGLGSVTGFAAAMFSLLAIPAGLYGAARISATAAEETSRRAVLLLAQPISRARLAGTDLAATAAGTVALLCMAGVAAWAGASTVGAPLGLGAALAGALNSAPIALLSIGAAMLALGWAPRTVLAIGALPGAGGFLLLVLAQSTGAPDWVVQLSPFAHLAAVPQTTPDWAGATGMCTVAVLLAGLGVLVYRRRDLAV</sequence>
<dbReference type="AlphaFoldDB" id="A0A6M6JYF1"/>
<name>A0A6M6JYF1_9PSEU</name>
<organism evidence="2 3">
    <name type="scientific">Pseudonocardia broussonetiae</name>
    <dbReference type="NCBI Taxonomy" id="2736640"/>
    <lineage>
        <taxon>Bacteria</taxon>
        <taxon>Bacillati</taxon>
        <taxon>Actinomycetota</taxon>
        <taxon>Actinomycetes</taxon>
        <taxon>Pseudonocardiales</taxon>
        <taxon>Pseudonocardiaceae</taxon>
        <taxon>Pseudonocardia</taxon>
    </lineage>
</organism>
<accession>A0A6M6JYF1</accession>
<feature type="transmembrane region" description="Helical" evidence="1">
    <location>
        <begin position="202"/>
        <end position="223"/>
    </location>
</feature>
<evidence type="ECO:0008006" key="4">
    <source>
        <dbReference type="Google" id="ProtNLM"/>
    </source>
</evidence>
<geneLocation type="plasmid" evidence="2 3">
    <name>unnamed1</name>
</geneLocation>
<evidence type="ECO:0000313" key="2">
    <source>
        <dbReference type="EMBL" id="QJY51161.1"/>
    </source>
</evidence>
<feature type="transmembrane region" description="Helical" evidence="1">
    <location>
        <begin position="127"/>
        <end position="149"/>
    </location>
</feature>
<reference evidence="2 3" key="1">
    <citation type="submission" date="2020-05" db="EMBL/GenBank/DDBJ databases">
        <authorList>
            <person name="Mo P."/>
        </authorList>
    </citation>
    <scope>NUCLEOTIDE SEQUENCE [LARGE SCALE GENOMIC DNA]</scope>
    <source>
        <strain evidence="2 3">Gen01</strain>
        <plasmid evidence="2 3">unnamed1</plasmid>
    </source>
</reference>
<dbReference type="RefSeq" id="WP_172169951.1">
    <property type="nucleotide sequence ID" value="NZ_CP053565.1"/>
</dbReference>
<keyword evidence="1" id="KW-0472">Membrane</keyword>
<evidence type="ECO:0000256" key="1">
    <source>
        <dbReference type="SAM" id="Phobius"/>
    </source>
</evidence>
<keyword evidence="2" id="KW-0614">Plasmid</keyword>
<dbReference type="Proteomes" id="UP000505377">
    <property type="component" value="Plasmid unnamed1"/>
</dbReference>
<evidence type="ECO:0000313" key="3">
    <source>
        <dbReference type="Proteomes" id="UP000505377"/>
    </source>
</evidence>
<feature type="transmembrane region" description="Helical" evidence="1">
    <location>
        <begin position="156"/>
        <end position="174"/>
    </location>
</feature>
<proteinExistence type="predicted"/>
<keyword evidence="1" id="KW-1133">Transmembrane helix</keyword>
<keyword evidence="1" id="KW-0812">Transmembrane</keyword>